<dbReference type="EMBL" id="UYWX01023062">
    <property type="protein sequence ID" value="VDM36128.1"/>
    <property type="molecule type" value="Genomic_DNA"/>
</dbReference>
<accession>A0A3P7HLC2</accession>
<dbReference type="AlphaFoldDB" id="A0A3P7HLC2"/>
<name>A0A3P7HLC2_HYDTA</name>
<sequence>MVAPCRRSSGESRAKRLATISRLDDLAWTEALSDIRTNRF</sequence>
<organism evidence="1 2">
    <name type="scientific">Hydatigena taeniaeformis</name>
    <name type="common">Feline tapeworm</name>
    <name type="synonym">Taenia taeniaeformis</name>
    <dbReference type="NCBI Taxonomy" id="6205"/>
    <lineage>
        <taxon>Eukaryota</taxon>
        <taxon>Metazoa</taxon>
        <taxon>Spiralia</taxon>
        <taxon>Lophotrochozoa</taxon>
        <taxon>Platyhelminthes</taxon>
        <taxon>Cestoda</taxon>
        <taxon>Eucestoda</taxon>
        <taxon>Cyclophyllidea</taxon>
        <taxon>Taeniidae</taxon>
        <taxon>Hydatigera</taxon>
    </lineage>
</organism>
<proteinExistence type="predicted"/>
<gene>
    <name evidence="1" type="ORF">TTAC_LOCUS11148</name>
</gene>
<reference evidence="1 2" key="1">
    <citation type="submission" date="2018-11" db="EMBL/GenBank/DDBJ databases">
        <authorList>
            <consortium name="Pathogen Informatics"/>
        </authorList>
    </citation>
    <scope>NUCLEOTIDE SEQUENCE [LARGE SCALE GENOMIC DNA]</scope>
</reference>
<protein>
    <submittedName>
        <fullName evidence="1">Uncharacterized protein</fullName>
    </submittedName>
</protein>
<evidence type="ECO:0000313" key="2">
    <source>
        <dbReference type="Proteomes" id="UP000274429"/>
    </source>
</evidence>
<keyword evidence="2" id="KW-1185">Reference proteome</keyword>
<evidence type="ECO:0000313" key="1">
    <source>
        <dbReference type="EMBL" id="VDM36128.1"/>
    </source>
</evidence>
<dbReference type="Proteomes" id="UP000274429">
    <property type="component" value="Unassembled WGS sequence"/>
</dbReference>